<dbReference type="AlphaFoldDB" id="A0A8E2ENF8"/>
<keyword evidence="1" id="KW-0732">Signal</keyword>
<dbReference type="Proteomes" id="UP000250140">
    <property type="component" value="Unassembled WGS sequence"/>
</dbReference>
<feature type="chain" id="PRO_5034912298" evidence="1">
    <location>
        <begin position="18"/>
        <end position="132"/>
    </location>
</feature>
<sequence>MKSVLFSILWGNATLLAIYHNVSFPYSAASADIRTPEHELMLARGTGGFVLRRLEESHELSLSVLLQEQRSPQFAAVKIDVAAVPPHVVEGFDIHLIDTPDEFLTPEEREARRLDAERREAVLEGLGRCLET</sequence>
<organism evidence="2 3">
    <name type="scientific">Glonium stellatum</name>
    <dbReference type="NCBI Taxonomy" id="574774"/>
    <lineage>
        <taxon>Eukaryota</taxon>
        <taxon>Fungi</taxon>
        <taxon>Dikarya</taxon>
        <taxon>Ascomycota</taxon>
        <taxon>Pezizomycotina</taxon>
        <taxon>Dothideomycetes</taxon>
        <taxon>Pleosporomycetidae</taxon>
        <taxon>Gloniales</taxon>
        <taxon>Gloniaceae</taxon>
        <taxon>Glonium</taxon>
    </lineage>
</organism>
<evidence type="ECO:0000313" key="3">
    <source>
        <dbReference type="Proteomes" id="UP000250140"/>
    </source>
</evidence>
<proteinExistence type="predicted"/>
<evidence type="ECO:0000256" key="1">
    <source>
        <dbReference type="SAM" id="SignalP"/>
    </source>
</evidence>
<dbReference type="EMBL" id="KV751087">
    <property type="protein sequence ID" value="OCL01721.1"/>
    <property type="molecule type" value="Genomic_DNA"/>
</dbReference>
<gene>
    <name evidence="2" type="ORF">AOQ84DRAFT_230514</name>
</gene>
<name>A0A8E2ENF8_9PEZI</name>
<accession>A0A8E2ENF8</accession>
<feature type="signal peptide" evidence="1">
    <location>
        <begin position="1"/>
        <end position="17"/>
    </location>
</feature>
<keyword evidence="3" id="KW-1185">Reference proteome</keyword>
<protein>
    <submittedName>
        <fullName evidence="2">Uncharacterized protein</fullName>
    </submittedName>
</protein>
<evidence type="ECO:0000313" key="2">
    <source>
        <dbReference type="EMBL" id="OCL01721.1"/>
    </source>
</evidence>
<reference evidence="2 3" key="1">
    <citation type="journal article" date="2016" name="Nat. Commun.">
        <title>Ectomycorrhizal ecology is imprinted in the genome of the dominant symbiotic fungus Cenococcum geophilum.</title>
        <authorList>
            <consortium name="DOE Joint Genome Institute"/>
            <person name="Peter M."/>
            <person name="Kohler A."/>
            <person name="Ohm R.A."/>
            <person name="Kuo A."/>
            <person name="Krutzmann J."/>
            <person name="Morin E."/>
            <person name="Arend M."/>
            <person name="Barry K.W."/>
            <person name="Binder M."/>
            <person name="Choi C."/>
            <person name="Clum A."/>
            <person name="Copeland A."/>
            <person name="Grisel N."/>
            <person name="Haridas S."/>
            <person name="Kipfer T."/>
            <person name="LaButti K."/>
            <person name="Lindquist E."/>
            <person name="Lipzen A."/>
            <person name="Maire R."/>
            <person name="Meier B."/>
            <person name="Mihaltcheva S."/>
            <person name="Molinier V."/>
            <person name="Murat C."/>
            <person name="Poggeler S."/>
            <person name="Quandt C.A."/>
            <person name="Sperisen C."/>
            <person name="Tritt A."/>
            <person name="Tisserant E."/>
            <person name="Crous P.W."/>
            <person name="Henrissat B."/>
            <person name="Nehls U."/>
            <person name="Egli S."/>
            <person name="Spatafora J.W."/>
            <person name="Grigoriev I.V."/>
            <person name="Martin F.M."/>
        </authorList>
    </citation>
    <scope>NUCLEOTIDE SEQUENCE [LARGE SCALE GENOMIC DNA]</scope>
    <source>
        <strain evidence="2 3">CBS 207.34</strain>
    </source>
</reference>